<organism evidence="2 3">
    <name type="scientific">Sphagnum troendelagicum</name>
    <dbReference type="NCBI Taxonomy" id="128251"/>
    <lineage>
        <taxon>Eukaryota</taxon>
        <taxon>Viridiplantae</taxon>
        <taxon>Streptophyta</taxon>
        <taxon>Embryophyta</taxon>
        <taxon>Bryophyta</taxon>
        <taxon>Sphagnophytina</taxon>
        <taxon>Sphagnopsida</taxon>
        <taxon>Sphagnales</taxon>
        <taxon>Sphagnaceae</taxon>
        <taxon>Sphagnum</taxon>
    </lineage>
</organism>
<reference evidence="2" key="1">
    <citation type="submission" date="2024-02" db="EMBL/GenBank/DDBJ databases">
        <authorList>
            <consortium name="ELIXIR-Norway"/>
            <consortium name="Elixir Norway"/>
        </authorList>
    </citation>
    <scope>NUCLEOTIDE SEQUENCE</scope>
</reference>
<keyword evidence="3" id="KW-1185">Reference proteome</keyword>
<dbReference type="EMBL" id="OZ019902">
    <property type="protein sequence ID" value="CAK9193720.1"/>
    <property type="molecule type" value="Genomic_DNA"/>
</dbReference>
<evidence type="ECO:0000313" key="2">
    <source>
        <dbReference type="EMBL" id="CAK9193720.1"/>
    </source>
</evidence>
<dbReference type="Proteomes" id="UP001497512">
    <property type="component" value="Chromosome 10"/>
</dbReference>
<evidence type="ECO:0000313" key="3">
    <source>
        <dbReference type="Proteomes" id="UP001497512"/>
    </source>
</evidence>
<proteinExistence type="predicted"/>
<sequence length="153" mass="16131">MQQLQEHGGDALVNAAVEPCKKRFLTFMCVCFLAVVAVDDGRKLSGKESGSTYYLVAAENILSSDVSLSTLTIPATVSFADVKSACPLNAVSPSDASCTAYRTAVSQYSDQVNDFNSICPILFINYLSAVGPYPAGYFVGNCVSGNSGLCSRS</sequence>
<protein>
    <recommendedName>
        <fullName evidence="1">GPI-anchored protein LLG1-like domain-containing protein</fullName>
    </recommendedName>
</protein>
<feature type="domain" description="GPI-anchored protein LLG1-like" evidence="1">
    <location>
        <begin position="78"/>
        <end position="149"/>
    </location>
</feature>
<accession>A0ABP0TDD7</accession>
<gene>
    <name evidence="2" type="ORF">CSSPTR1EN2_LOCUS2167</name>
</gene>
<dbReference type="Pfam" id="PF26578">
    <property type="entry name" value="LLG1"/>
    <property type="match status" value="1"/>
</dbReference>
<evidence type="ECO:0000259" key="1">
    <source>
        <dbReference type="Pfam" id="PF26578"/>
    </source>
</evidence>
<name>A0ABP0TDD7_9BRYO</name>
<dbReference type="InterPro" id="IPR058888">
    <property type="entry name" value="LLG1-like"/>
</dbReference>